<protein>
    <submittedName>
        <fullName evidence="1">Uncharacterized protein</fullName>
    </submittedName>
</protein>
<organism evidence="1 2">
    <name type="scientific">Pristionchus pacificus</name>
    <name type="common">Parasitic nematode worm</name>
    <dbReference type="NCBI Taxonomy" id="54126"/>
    <lineage>
        <taxon>Eukaryota</taxon>
        <taxon>Metazoa</taxon>
        <taxon>Ecdysozoa</taxon>
        <taxon>Nematoda</taxon>
        <taxon>Chromadorea</taxon>
        <taxon>Rhabditida</taxon>
        <taxon>Rhabditina</taxon>
        <taxon>Diplogasteromorpha</taxon>
        <taxon>Diplogasteroidea</taxon>
        <taxon>Neodiplogasteridae</taxon>
        <taxon>Pristionchus</taxon>
    </lineage>
</organism>
<proteinExistence type="predicted"/>
<name>A0A2A6CUV3_PRIPA</name>
<reference evidence="1" key="2">
    <citation type="submission" date="2022-06" db="UniProtKB">
        <authorList>
            <consortium name="EnsemblMetazoa"/>
        </authorList>
    </citation>
    <scope>IDENTIFICATION</scope>
    <source>
        <strain evidence="1">PS312</strain>
    </source>
</reference>
<evidence type="ECO:0000313" key="2">
    <source>
        <dbReference type="Proteomes" id="UP000005239"/>
    </source>
</evidence>
<gene>
    <name evidence="1" type="primary">WBGene00109863</name>
</gene>
<accession>A0A2A6CUV3</accession>
<dbReference type="Proteomes" id="UP000005239">
    <property type="component" value="Unassembled WGS sequence"/>
</dbReference>
<sequence>MKDGHSSLYPVIPSPLPFNTSRGRCLVPAQNLPTPTLLRQSVEKEWYQQHTDQDFAYGEKKARKSNKE</sequence>
<keyword evidence="2" id="KW-1185">Reference proteome</keyword>
<accession>A0A8R1UGW1</accession>
<dbReference type="AlphaFoldDB" id="A0A2A6CUV3"/>
<evidence type="ECO:0000313" key="1">
    <source>
        <dbReference type="EnsemblMetazoa" id="PPA20309.1"/>
    </source>
</evidence>
<dbReference type="EnsemblMetazoa" id="PPA20309.1">
    <property type="protein sequence ID" value="PPA20309.1"/>
    <property type="gene ID" value="WBGene00109863"/>
</dbReference>
<reference evidence="2" key="1">
    <citation type="journal article" date="2008" name="Nat. Genet.">
        <title>The Pristionchus pacificus genome provides a unique perspective on nematode lifestyle and parasitism.</title>
        <authorList>
            <person name="Dieterich C."/>
            <person name="Clifton S.W."/>
            <person name="Schuster L.N."/>
            <person name="Chinwalla A."/>
            <person name="Delehaunty K."/>
            <person name="Dinkelacker I."/>
            <person name="Fulton L."/>
            <person name="Fulton R."/>
            <person name="Godfrey J."/>
            <person name="Minx P."/>
            <person name="Mitreva M."/>
            <person name="Roeseler W."/>
            <person name="Tian H."/>
            <person name="Witte H."/>
            <person name="Yang S.P."/>
            <person name="Wilson R.K."/>
            <person name="Sommer R.J."/>
        </authorList>
    </citation>
    <scope>NUCLEOTIDE SEQUENCE [LARGE SCALE GENOMIC DNA]</scope>
    <source>
        <strain evidence="2">PS312</strain>
    </source>
</reference>